<reference evidence="2" key="1">
    <citation type="journal article" date="2022" name="Mol. Ecol. Resour.">
        <title>The genomes of chicory, endive, great burdock and yacon provide insights into Asteraceae palaeo-polyploidization history and plant inulin production.</title>
        <authorList>
            <person name="Fan W."/>
            <person name="Wang S."/>
            <person name="Wang H."/>
            <person name="Wang A."/>
            <person name="Jiang F."/>
            <person name="Liu H."/>
            <person name="Zhao H."/>
            <person name="Xu D."/>
            <person name="Zhang Y."/>
        </authorList>
    </citation>
    <scope>NUCLEOTIDE SEQUENCE [LARGE SCALE GENOMIC DNA]</scope>
    <source>
        <strain evidence="2">cv. Punajuju</strain>
    </source>
</reference>
<comment type="caution">
    <text evidence="1">The sequence shown here is derived from an EMBL/GenBank/DDBJ whole genome shotgun (WGS) entry which is preliminary data.</text>
</comment>
<organism evidence="1 2">
    <name type="scientific">Cichorium intybus</name>
    <name type="common">Chicory</name>
    <dbReference type="NCBI Taxonomy" id="13427"/>
    <lineage>
        <taxon>Eukaryota</taxon>
        <taxon>Viridiplantae</taxon>
        <taxon>Streptophyta</taxon>
        <taxon>Embryophyta</taxon>
        <taxon>Tracheophyta</taxon>
        <taxon>Spermatophyta</taxon>
        <taxon>Magnoliopsida</taxon>
        <taxon>eudicotyledons</taxon>
        <taxon>Gunneridae</taxon>
        <taxon>Pentapetalae</taxon>
        <taxon>asterids</taxon>
        <taxon>campanulids</taxon>
        <taxon>Asterales</taxon>
        <taxon>Asteraceae</taxon>
        <taxon>Cichorioideae</taxon>
        <taxon>Cichorieae</taxon>
        <taxon>Cichoriinae</taxon>
        <taxon>Cichorium</taxon>
    </lineage>
</organism>
<name>A0ACB9H376_CICIN</name>
<reference evidence="1 2" key="2">
    <citation type="journal article" date="2022" name="Mol. Ecol. Resour.">
        <title>The genomes of chicory, endive, great burdock and yacon provide insights into Asteraceae paleo-polyploidization history and plant inulin production.</title>
        <authorList>
            <person name="Fan W."/>
            <person name="Wang S."/>
            <person name="Wang H."/>
            <person name="Wang A."/>
            <person name="Jiang F."/>
            <person name="Liu H."/>
            <person name="Zhao H."/>
            <person name="Xu D."/>
            <person name="Zhang Y."/>
        </authorList>
    </citation>
    <scope>NUCLEOTIDE SEQUENCE [LARGE SCALE GENOMIC DNA]</scope>
    <source>
        <strain evidence="2">cv. Punajuju</strain>
        <tissue evidence="1">Leaves</tissue>
    </source>
</reference>
<keyword evidence="2" id="KW-1185">Reference proteome</keyword>
<evidence type="ECO:0000313" key="2">
    <source>
        <dbReference type="Proteomes" id="UP001055811"/>
    </source>
</evidence>
<dbReference type="EMBL" id="CM042009">
    <property type="protein sequence ID" value="KAI3789966.1"/>
    <property type="molecule type" value="Genomic_DNA"/>
</dbReference>
<proteinExistence type="predicted"/>
<gene>
    <name evidence="1" type="ORF">L2E82_02774</name>
</gene>
<dbReference type="Proteomes" id="UP001055811">
    <property type="component" value="Linkage Group LG01"/>
</dbReference>
<protein>
    <submittedName>
        <fullName evidence="1">Uncharacterized protein</fullName>
    </submittedName>
</protein>
<sequence length="104" mass="11634">MAVGNLSFIATRLAPWDPQSINHSQIIRRYNTILPLSVYPDFKLRGRPQKSKKKGPGITTVQPPLTYPATVGLLTSPIPRLFAFARTTIISSNSPKNLNHPFFF</sequence>
<accession>A0ACB9H376</accession>
<evidence type="ECO:0000313" key="1">
    <source>
        <dbReference type="EMBL" id="KAI3789966.1"/>
    </source>
</evidence>